<dbReference type="PROSITE" id="PS51012">
    <property type="entry name" value="ABC_TM2"/>
    <property type="match status" value="1"/>
</dbReference>
<dbReference type="InterPro" id="IPR013525">
    <property type="entry name" value="ABC2_TM"/>
</dbReference>
<gene>
    <name evidence="11" type="ORF">DP115_05250</name>
</gene>
<name>A0ABX1M5V0_9CYAN</name>
<keyword evidence="8 9" id="KW-0472">Membrane</keyword>
<sequence length="279" mass="31795">MNTKELTIEAGRAEKQYWKDLWTYRELFYFLAWRDILVRYKQTAIGLAWALIRPFLTMVVFTVVFGNIAKLPSEGDAPYPILVYSALLPWQFFSGALTECSNSLINNANLVSKVYFPRLIVPTSAVIVSFVDFLVSGMILLALMAWYNFVPDWRILTLPIFILIAFAASIGAGLWLAALNVKYRDFRFIVPFIVQFGLYVSPVGFSSKVIAQRFSEQLLLLYSLNPMVGVIDGFRWAILGGESQIYLPGFALSVAFVVVLLWSGIWYFRKTERKFADVI</sequence>
<keyword evidence="6 9" id="KW-0812">Transmembrane</keyword>
<dbReference type="RefSeq" id="WP_169263827.1">
    <property type="nucleotide sequence ID" value="NZ_QMEC01000013.1"/>
</dbReference>
<evidence type="ECO:0000256" key="5">
    <source>
        <dbReference type="ARBA" id="ARBA00022519"/>
    </source>
</evidence>
<proteinExistence type="inferred from homology"/>
<dbReference type="EMBL" id="QMEC01000013">
    <property type="protein sequence ID" value="NMF62229.1"/>
    <property type="molecule type" value="Genomic_DNA"/>
</dbReference>
<evidence type="ECO:0000256" key="2">
    <source>
        <dbReference type="ARBA" id="ARBA00007783"/>
    </source>
</evidence>
<evidence type="ECO:0000256" key="8">
    <source>
        <dbReference type="ARBA" id="ARBA00023136"/>
    </source>
</evidence>
<comment type="similarity">
    <text evidence="2 9">Belongs to the ABC-2 integral membrane protein family.</text>
</comment>
<feature type="transmembrane region" description="Helical" evidence="9">
    <location>
        <begin position="155"/>
        <end position="176"/>
    </location>
</feature>
<dbReference type="Pfam" id="PF01061">
    <property type="entry name" value="ABC2_membrane"/>
    <property type="match status" value="1"/>
</dbReference>
<protein>
    <recommendedName>
        <fullName evidence="9">Transport permease protein</fullName>
    </recommendedName>
</protein>
<keyword evidence="7 9" id="KW-1133">Transmembrane helix</keyword>
<keyword evidence="4 9" id="KW-1003">Cell membrane</keyword>
<evidence type="ECO:0000256" key="6">
    <source>
        <dbReference type="ARBA" id="ARBA00022692"/>
    </source>
</evidence>
<dbReference type="PANTHER" id="PTHR30413:SF8">
    <property type="entry name" value="TRANSPORT PERMEASE PROTEIN"/>
    <property type="match status" value="1"/>
</dbReference>
<keyword evidence="3 9" id="KW-0813">Transport</keyword>
<keyword evidence="12" id="KW-1185">Reference proteome</keyword>
<evidence type="ECO:0000256" key="1">
    <source>
        <dbReference type="ARBA" id="ARBA00004429"/>
    </source>
</evidence>
<evidence type="ECO:0000313" key="11">
    <source>
        <dbReference type="EMBL" id="NMF62229.1"/>
    </source>
</evidence>
<comment type="subcellular location">
    <subcellularLocation>
        <location evidence="1">Cell inner membrane</location>
        <topology evidence="1">Multi-pass membrane protein</topology>
    </subcellularLocation>
    <subcellularLocation>
        <location evidence="9">Cell membrane</location>
        <topology evidence="9">Multi-pass membrane protein</topology>
    </subcellularLocation>
</comment>
<evidence type="ECO:0000313" key="12">
    <source>
        <dbReference type="Proteomes" id="UP000762253"/>
    </source>
</evidence>
<evidence type="ECO:0000256" key="7">
    <source>
        <dbReference type="ARBA" id="ARBA00022989"/>
    </source>
</evidence>
<evidence type="ECO:0000256" key="3">
    <source>
        <dbReference type="ARBA" id="ARBA00022448"/>
    </source>
</evidence>
<feature type="transmembrane region" description="Helical" evidence="9">
    <location>
        <begin position="188"/>
        <end position="206"/>
    </location>
</feature>
<dbReference type="Proteomes" id="UP000762253">
    <property type="component" value="Unassembled WGS sequence"/>
</dbReference>
<evidence type="ECO:0000259" key="10">
    <source>
        <dbReference type="PROSITE" id="PS51012"/>
    </source>
</evidence>
<accession>A0ABX1M5V0</accession>
<feature type="transmembrane region" description="Helical" evidence="9">
    <location>
        <begin position="218"/>
        <end position="239"/>
    </location>
</feature>
<evidence type="ECO:0000256" key="4">
    <source>
        <dbReference type="ARBA" id="ARBA00022475"/>
    </source>
</evidence>
<feature type="transmembrane region" description="Helical" evidence="9">
    <location>
        <begin position="245"/>
        <end position="268"/>
    </location>
</feature>
<dbReference type="InterPro" id="IPR047817">
    <property type="entry name" value="ABC2_TM_bact-type"/>
</dbReference>
<comment type="caution">
    <text evidence="11">The sequence shown here is derived from an EMBL/GenBank/DDBJ whole genome shotgun (WGS) entry which is preliminary data.</text>
</comment>
<dbReference type="PANTHER" id="PTHR30413">
    <property type="entry name" value="INNER MEMBRANE TRANSPORT PERMEASE"/>
    <property type="match status" value="1"/>
</dbReference>
<feature type="transmembrane region" description="Helical" evidence="9">
    <location>
        <begin position="44"/>
        <end position="69"/>
    </location>
</feature>
<feature type="transmembrane region" description="Helical" evidence="9">
    <location>
        <begin position="119"/>
        <end position="143"/>
    </location>
</feature>
<feature type="domain" description="ABC transmembrane type-2" evidence="10">
    <location>
        <begin position="45"/>
        <end position="271"/>
    </location>
</feature>
<evidence type="ECO:0000256" key="9">
    <source>
        <dbReference type="RuleBase" id="RU361157"/>
    </source>
</evidence>
<keyword evidence="5" id="KW-0997">Cell inner membrane</keyword>
<organism evidence="11 12">
    <name type="scientific">Brasilonema octagenarum UFV-OR1</name>
    <dbReference type="NCBI Taxonomy" id="417115"/>
    <lineage>
        <taxon>Bacteria</taxon>
        <taxon>Bacillati</taxon>
        <taxon>Cyanobacteriota</taxon>
        <taxon>Cyanophyceae</taxon>
        <taxon>Nostocales</taxon>
        <taxon>Scytonemataceae</taxon>
        <taxon>Brasilonema</taxon>
        <taxon>Octagenarum group</taxon>
    </lineage>
</organism>
<reference evidence="11 12" key="1">
    <citation type="submission" date="2018-06" db="EMBL/GenBank/DDBJ databases">
        <title>Comparative genomics of Brasilonema spp. strains.</title>
        <authorList>
            <person name="Alvarenga D.O."/>
            <person name="Fiore M.F."/>
            <person name="Varani A.M."/>
        </authorList>
    </citation>
    <scope>NUCLEOTIDE SEQUENCE [LARGE SCALE GENOMIC DNA]</scope>
    <source>
        <strain evidence="11 12">UFV-OR1</strain>
    </source>
</reference>